<name>A0ACC2RR67_9FUNG</name>
<gene>
    <name evidence="1" type="ORF">DSO57_1033241</name>
</gene>
<dbReference type="EMBL" id="QTSX02006649">
    <property type="protein sequence ID" value="KAJ9052528.1"/>
    <property type="molecule type" value="Genomic_DNA"/>
</dbReference>
<comment type="caution">
    <text evidence="1">The sequence shown here is derived from an EMBL/GenBank/DDBJ whole genome shotgun (WGS) entry which is preliminary data.</text>
</comment>
<sequence>MVEEAPSKEVLPFKSTEGTTLPFQFSNTPSTAFDNENPANSFKRVSEEEHLKKSMRKDLRVNSYSQKSFPLKSSPGSPTNSSLASADAST</sequence>
<keyword evidence="2" id="KW-1185">Reference proteome</keyword>
<organism evidence="1 2">
    <name type="scientific">Entomophthora muscae</name>
    <dbReference type="NCBI Taxonomy" id="34485"/>
    <lineage>
        <taxon>Eukaryota</taxon>
        <taxon>Fungi</taxon>
        <taxon>Fungi incertae sedis</taxon>
        <taxon>Zoopagomycota</taxon>
        <taxon>Entomophthoromycotina</taxon>
        <taxon>Entomophthoromycetes</taxon>
        <taxon>Entomophthorales</taxon>
        <taxon>Entomophthoraceae</taxon>
        <taxon>Entomophthora</taxon>
    </lineage>
</organism>
<evidence type="ECO:0000313" key="1">
    <source>
        <dbReference type="EMBL" id="KAJ9052528.1"/>
    </source>
</evidence>
<evidence type="ECO:0000313" key="2">
    <source>
        <dbReference type="Proteomes" id="UP001165960"/>
    </source>
</evidence>
<reference evidence="1" key="1">
    <citation type="submission" date="2022-04" db="EMBL/GenBank/DDBJ databases">
        <title>Genome of the entomopathogenic fungus Entomophthora muscae.</title>
        <authorList>
            <person name="Elya C."/>
            <person name="Lovett B.R."/>
            <person name="Lee E."/>
            <person name="Macias A.M."/>
            <person name="Hajek A.E."/>
            <person name="De Bivort B.L."/>
            <person name="Kasson M.T."/>
            <person name="De Fine Licht H.H."/>
            <person name="Stajich J.E."/>
        </authorList>
    </citation>
    <scope>NUCLEOTIDE SEQUENCE</scope>
    <source>
        <strain evidence="1">Berkeley</strain>
    </source>
</reference>
<dbReference type="Proteomes" id="UP001165960">
    <property type="component" value="Unassembled WGS sequence"/>
</dbReference>
<proteinExistence type="predicted"/>
<accession>A0ACC2RR67</accession>
<protein>
    <submittedName>
        <fullName evidence="1">Uncharacterized protein</fullName>
    </submittedName>
</protein>